<keyword evidence="3" id="KW-0677">Repeat</keyword>
<comment type="caution">
    <text evidence="7">The sequence shown here is derived from an EMBL/GenBank/DDBJ whole genome shotgun (WGS) entry which is preliminary data.</text>
</comment>
<evidence type="ECO:0000256" key="1">
    <source>
        <dbReference type="ARBA" id="ARBA00022669"/>
    </source>
</evidence>
<dbReference type="PROSITE" id="PS50940">
    <property type="entry name" value="CHIT_BIND_II"/>
    <property type="match status" value="2"/>
</dbReference>
<keyword evidence="4" id="KW-1015">Disulfide bond</keyword>
<evidence type="ECO:0000256" key="5">
    <source>
        <dbReference type="ARBA" id="ARBA00023180"/>
    </source>
</evidence>
<dbReference type="PANTHER" id="PTHR23301">
    <property type="entry name" value="CHITIN BINDING PERITROPHIN-A"/>
    <property type="match status" value="1"/>
</dbReference>
<evidence type="ECO:0000313" key="8">
    <source>
        <dbReference type="Proteomes" id="UP001497497"/>
    </source>
</evidence>
<dbReference type="Pfam" id="PF01607">
    <property type="entry name" value="CBM_14"/>
    <property type="match status" value="3"/>
</dbReference>
<evidence type="ECO:0000256" key="2">
    <source>
        <dbReference type="ARBA" id="ARBA00022729"/>
    </source>
</evidence>
<dbReference type="PANTHER" id="PTHR23301:SF0">
    <property type="entry name" value="CHITIN-BINDING TYPE-2 DOMAIN-CONTAINING PROTEIN-RELATED"/>
    <property type="match status" value="1"/>
</dbReference>
<feature type="domain" description="Chitin-binding type-2" evidence="6">
    <location>
        <begin position="51"/>
        <end position="110"/>
    </location>
</feature>
<dbReference type="Proteomes" id="UP001497497">
    <property type="component" value="Unassembled WGS sequence"/>
</dbReference>
<evidence type="ECO:0000256" key="4">
    <source>
        <dbReference type="ARBA" id="ARBA00023157"/>
    </source>
</evidence>
<feature type="domain" description="Chitin-binding type-2" evidence="6">
    <location>
        <begin position="134"/>
        <end position="192"/>
    </location>
</feature>
<dbReference type="InterPro" id="IPR002557">
    <property type="entry name" value="Chitin-bd_dom"/>
</dbReference>
<dbReference type="EMBL" id="CAXITT010000032">
    <property type="protein sequence ID" value="CAL1528435.1"/>
    <property type="molecule type" value="Genomic_DNA"/>
</dbReference>
<dbReference type="SMART" id="SM00494">
    <property type="entry name" value="ChtBD2"/>
    <property type="match status" value="2"/>
</dbReference>
<dbReference type="GO" id="GO:0005576">
    <property type="term" value="C:extracellular region"/>
    <property type="evidence" value="ECO:0007669"/>
    <property type="project" value="InterPro"/>
</dbReference>
<protein>
    <recommendedName>
        <fullName evidence="6">Chitin-binding type-2 domain-containing protein</fullName>
    </recommendedName>
</protein>
<dbReference type="AlphaFoldDB" id="A0AAV2H4A8"/>
<proteinExistence type="predicted"/>
<organism evidence="7 8">
    <name type="scientific">Lymnaea stagnalis</name>
    <name type="common">Great pond snail</name>
    <name type="synonym">Helix stagnalis</name>
    <dbReference type="NCBI Taxonomy" id="6523"/>
    <lineage>
        <taxon>Eukaryota</taxon>
        <taxon>Metazoa</taxon>
        <taxon>Spiralia</taxon>
        <taxon>Lophotrochozoa</taxon>
        <taxon>Mollusca</taxon>
        <taxon>Gastropoda</taxon>
        <taxon>Heterobranchia</taxon>
        <taxon>Euthyneura</taxon>
        <taxon>Panpulmonata</taxon>
        <taxon>Hygrophila</taxon>
        <taxon>Lymnaeoidea</taxon>
        <taxon>Lymnaeidae</taxon>
        <taxon>Lymnaea</taxon>
    </lineage>
</organism>
<evidence type="ECO:0000259" key="6">
    <source>
        <dbReference type="PROSITE" id="PS50940"/>
    </source>
</evidence>
<name>A0AAV2H4A8_LYMST</name>
<accession>A0AAV2H4A8</accession>
<dbReference type="Gene3D" id="2.170.140.10">
    <property type="entry name" value="Chitin binding domain"/>
    <property type="match status" value="2"/>
</dbReference>
<dbReference type="InterPro" id="IPR051940">
    <property type="entry name" value="Chitin_bind-dev_reg"/>
</dbReference>
<dbReference type="GO" id="GO:0008061">
    <property type="term" value="F:chitin binding"/>
    <property type="evidence" value="ECO:0007669"/>
    <property type="project" value="UniProtKB-KW"/>
</dbReference>
<keyword evidence="2" id="KW-0732">Signal</keyword>
<sequence length="204" mass="23155">MHCPPNLVYDPILQTCTYPKDAVSCLDHNDYVYLPGQSTPVPHVTAPFDVSLVCQTNHWPNGYYPHPTDCSFYLQCVDGFTISIACTAGSVYDPEWKGCVNPSLAKPCNDFRTTQVPYTTQRYVTTTSPRYNLTNICFLYKLPDGIYPDPGSCVHFIECTNQDTKHLICPDGLKFNSKSLYCDDVHLVNCNDNYNFQFEHIVVR</sequence>
<dbReference type="SUPFAM" id="SSF57625">
    <property type="entry name" value="Invertebrate chitin-binding proteins"/>
    <property type="match status" value="3"/>
</dbReference>
<reference evidence="7 8" key="1">
    <citation type="submission" date="2024-04" db="EMBL/GenBank/DDBJ databases">
        <authorList>
            <consortium name="Genoscope - CEA"/>
            <person name="William W."/>
        </authorList>
    </citation>
    <scope>NUCLEOTIDE SEQUENCE [LARGE SCALE GENOMIC DNA]</scope>
</reference>
<evidence type="ECO:0000313" key="7">
    <source>
        <dbReference type="EMBL" id="CAL1528435.1"/>
    </source>
</evidence>
<gene>
    <name evidence="7" type="ORF">GSLYS_00002605001</name>
</gene>
<keyword evidence="8" id="KW-1185">Reference proteome</keyword>
<dbReference type="InterPro" id="IPR036508">
    <property type="entry name" value="Chitin-bd_dom_sf"/>
</dbReference>
<evidence type="ECO:0000256" key="3">
    <source>
        <dbReference type="ARBA" id="ARBA00022737"/>
    </source>
</evidence>
<keyword evidence="5" id="KW-0325">Glycoprotein</keyword>
<keyword evidence="1" id="KW-0147">Chitin-binding</keyword>